<evidence type="ECO:0000256" key="1">
    <source>
        <dbReference type="ARBA" id="ARBA00001274"/>
    </source>
</evidence>
<dbReference type="EC" id="4.3.1.17" evidence="4"/>
<dbReference type="PANTHER" id="PTHR48078:SF16">
    <property type="entry name" value="SERINE DEHYDRATASE-LIKE"/>
    <property type="match status" value="1"/>
</dbReference>
<evidence type="ECO:0000256" key="9">
    <source>
        <dbReference type="ARBA" id="ARBA00041766"/>
    </source>
</evidence>
<dbReference type="PANTHER" id="PTHR48078">
    <property type="entry name" value="THREONINE DEHYDRATASE, MITOCHONDRIAL-RELATED"/>
    <property type="match status" value="1"/>
</dbReference>
<dbReference type="InterPro" id="IPR050147">
    <property type="entry name" value="Ser/Thr_Dehydratase"/>
</dbReference>
<evidence type="ECO:0000256" key="4">
    <source>
        <dbReference type="ARBA" id="ARBA00012093"/>
    </source>
</evidence>
<comment type="catalytic activity">
    <reaction evidence="1">
        <text>L-threonine = 2-oxobutanoate + NH4(+)</text>
        <dbReference type="Rhea" id="RHEA:22108"/>
        <dbReference type="ChEBI" id="CHEBI:16763"/>
        <dbReference type="ChEBI" id="CHEBI:28938"/>
        <dbReference type="ChEBI" id="CHEBI:57926"/>
        <dbReference type="EC" id="4.3.1.19"/>
    </reaction>
</comment>
<dbReference type="GO" id="GO:0006629">
    <property type="term" value="P:lipid metabolic process"/>
    <property type="evidence" value="ECO:0007669"/>
    <property type="project" value="UniProtKB-KW"/>
</dbReference>
<accession>A0A974DUD8</accession>
<dbReference type="GO" id="GO:0004794">
    <property type="term" value="F:threonine deaminase activity"/>
    <property type="evidence" value="ECO:0007669"/>
    <property type="project" value="UniProtKB-EC"/>
</dbReference>
<dbReference type="SUPFAM" id="SSF53686">
    <property type="entry name" value="Tryptophan synthase beta subunit-like PLP-dependent enzymes"/>
    <property type="match status" value="1"/>
</dbReference>
<protein>
    <recommendedName>
        <fullName evidence="9">L-serine deaminase</fullName>
        <ecNumber evidence="4">4.3.1.17</ecNumber>
        <ecNumber evidence="5">4.3.1.19</ecNumber>
    </recommendedName>
    <alternativeName>
        <fullName evidence="10">L-threonine dehydratase</fullName>
    </alternativeName>
</protein>
<dbReference type="EC" id="4.3.1.19" evidence="5"/>
<dbReference type="FunFam" id="3.40.50.1100:FF:000031">
    <property type="entry name" value="L-serine dehydratase/L-threonine deaminase"/>
    <property type="match status" value="1"/>
</dbReference>
<comment type="catalytic activity">
    <reaction evidence="11">
        <text>L-serine = pyruvate + NH4(+)</text>
        <dbReference type="Rhea" id="RHEA:19169"/>
        <dbReference type="ChEBI" id="CHEBI:15361"/>
        <dbReference type="ChEBI" id="CHEBI:28938"/>
        <dbReference type="ChEBI" id="CHEBI:33384"/>
        <dbReference type="EC" id="4.3.1.17"/>
    </reaction>
</comment>
<keyword evidence="6" id="KW-0663">Pyridoxal phosphate</keyword>
<comment type="similarity">
    <text evidence="3">Belongs to the serine/threonine dehydratase family.</text>
</comment>
<dbReference type="Proteomes" id="UP000694892">
    <property type="component" value="Chromosome 1S"/>
</dbReference>
<sequence>MDFAEQAPFHIVTPLKESRALSKLAGTEVLMKLENVQPAGSFKIRGIGHYCQKSTAARATHHIENIAELAKKGCTRFVCSSGGNAGLAAAYACRGLNLPATIVVPQSTGADIVQKLQDLGADVVIIGKVWDDADAHAHQLTETPGSVYISPFNHPLVWEGHSSLVCELKASLGSQKPGALVVSVGGGGLLAGLAEGMKKVGWTDIPIIAMETKGAHCLNAALEAGKPISLPDITSVAKCLGAKTVCDRAFECTREHNVISITVDDREAIRAVEMFLDDELIFVEPACGAALAAVYSGHIQRLQQEGILKTPLDPIVMVVCGGSSISISQLKHFKSQLNMN</sequence>
<evidence type="ECO:0000256" key="7">
    <source>
        <dbReference type="ARBA" id="ARBA00023098"/>
    </source>
</evidence>
<evidence type="ECO:0000256" key="5">
    <source>
        <dbReference type="ARBA" id="ARBA00012096"/>
    </source>
</evidence>
<name>A0A974DUD8_XENLA</name>
<dbReference type="EMBL" id="CM004467">
    <property type="protein sequence ID" value="OCT98153.1"/>
    <property type="molecule type" value="Genomic_DNA"/>
</dbReference>
<dbReference type="GO" id="GO:0006565">
    <property type="term" value="P:L-serine catabolic process"/>
    <property type="evidence" value="ECO:0007669"/>
    <property type="project" value="TreeGrafter"/>
</dbReference>
<dbReference type="AlphaFoldDB" id="A0A974DUD8"/>
<evidence type="ECO:0000256" key="8">
    <source>
        <dbReference type="ARBA" id="ARBA00023239"/>
    </source>
</evidence>
<gene>
    <name evidence="13" type="ORF">XELAEV_18010383mg</name>
</gene>
<keyword evidence="7" id="KW-0443">Lipid metabolism</keyword>
<evidence type="ECO:0000256" key="3">
    <source>
        <dbReference type="ARBA" id="ARBA00010869"/>
    </source>
</evidence>
<keyword evidence="8" id="KW-0456">Lyase</keyword>
<dbReference type="GO" id="GO:0006567">
    <property type="term" value="P:L-threonine catabolic process"/>
    <property type="evidence" value="ECO:0007669"/>
    <property type="project" value="TreeGrafter"/>
</dbReference>
<evidence type="ECO:0000256" key="10">
    <source>
        <dbReference type="ARBA" id="ARBA00042605"/>
    </source>
</evidence>
<reference evidence="14" key="1">
    <citation type="journal article" date="2016" name="Nature">
        <title>Genome evolution in the allotetraploid frog Xenopus laevis.</title>
        <authorList>
            <person name="Session A.M."/>
            <person name="Uno Y."/>
            <person name="Kwon T."/>
            <person name="Chapman J.A."/>
            <person name="Toyoda A."/>
            <person name="Takahashi S."/>
            <person name="Fukui A."/>
            <person name="Hikosaka A."/>
            <person name="Suzuki A."/>
            <person name="Kondo M."/>
            <person name="van Heeringen S.J."/>
            <person name="Quigley I."/>
            <person name="Heinz S."/>
            <person name="Ogino H."/>
            <person name="Ochi H."/>
            <person name="Hellsten U."/>
            <person name="Lyons J.B."/>
            <person name="Simakov O."/>
            <person name="Putnam N."/>
            <person name="Stites J."/>
            <person name="Kuroki Y."/>
            <person name="Tanaka T."/>
            <person name="Michiue T."/>
            <person name="Watanabe M."/>
            <person name="Bogdanovic O."/>
            <person name="Lister R."/>
            <person name="Georgiou G."/>
            <person name="Paranjpe S.S."/>
            <person name="van Kruijsbergen I."/>
            <person name="Shu S."/>
            <person name="Carlson J."/>
            <person name="Kinoshita T."/>
            <person name="Ohta Y."/>
            <person name="Mawaribuchi S."/>
            <person name="Jenkins J."/>
            <person name="Grimwood J."/>
            <person name="Schmutz J."/>
            <person name="Mitros T."/>
            <person name="Mozaffari S.V."/>
            <person name="Suzuki Y."/>
            <person name="Haramoto Y."/>
            <person name="Yamamoto T.S."/>
            <person name="Takagi C."/>
            <person name="Heald R."/>
            <person name="Miller K."/>
            <person name="Haudenschild C."/>
            <person name="Kitzman J."/>
            <person name="Nakayama T."/>
            <person name="Izutsu Y."/>
            <person name="Robert J."/>
            <person name="Fortriede J."/>
            <person name="Burns K."/>
            <person name="Lotay V."/>
            <person name="Karimi K."/>
            <person name="Yasuoka Y."/>
            <person name="Dichmann D.S."/>
            <person name="Flajnik M.F."/>
            <person name="Houston D.W."/>
            <person name="Shendure J."/>
            <person name="DuPasquier L."/>
            <person name="Vize P.D."/>
            <person name="Zorn A.M."/>
            <person name="Ito M."/>
            <person name="Marcotte E.M."/>
            <person name="Wallingford J.B."/>
            <person name="Ito Y."/>
            <person name="Asashima M."/>
            <person name="Ueno N."/>
            <person name="Matsuda Y."/>
            <person name="Veenstra G.J."/>
            <person name="Fujiyama A."/>
            <person name="Harland R.M."/>
            <person name="Taira M."/>
            <person name="Rokhsar D.S."/>
        </authorList>
    </citation>
    <scope>NUCLEOTIDE SEQUENCE [LARGE SCALE GENOMIC DNA]</scope>
    <source>
        <strain evidence="14">J</strain>
    </source>
</reference>
<dbReference type="InterPro" id="IPR036052">
    <property type="entry name" value="TrpB-like_PALP_sf"/>
</dbReference>
<dbReference type="InterPro" id="IPR001926">
    <property type="entry name" value="TrpB-like_PALP"/>
</dbReference>
<evidence type="ECO:0000256" key="6">
    <source>
        <dbReference type="ARBA" id="ARBA00022898"/>
    </source>
</evidence>
<organism evidence="13 14">
    <name type="scientific">Xenopus laevis</name>
    <name type="common">African clawed frog</name>
    <dbReference type="NCBI Taxonomy" id="8355"/>
    <lineage>
        <taxon>Eukaryota</taxon>
        <taxon>Metazoa</taxon>
        <taxon>Chordata</taxon>
        <taxon>Craniata</taxon>
        <taxon>Vertebrata</taxon>
        <taxon>Euteleostomi</taxon>
        <taxon>Amphibia</taxon>
        <taxon>Batrachia</taxon>
        <taxon>Anura</taxon>
        <taxon>Pipoidea</taxon>
        <taxon>Pipidae</taxon>
        <taxon>Xenopodinae</taxon>
        <taxon>Xenopus</taxon>
        <taxon>Xenopus</taxon>
    </lineage>
</organism>
<dbReference type="CDD" id="cd06448">
    <property type="entry name" value="L-Ser-dehyd"/>
    <property type="match status" value="1"/>
</dbReference>
<evidence type="ECO:0000256" key="2">
    <source>
        <dbReference type="ARBA" id="ARBA00001933"/>
    </source>
</evidence>
<dbReference type="GO" id="GO:0003941">
    <property type="term" value="F:L-serine ammonia-lyase activity"/>
    <property type="evidence" value="ECO:0007669"/>
    <property type="project" value="UniProtKB-EC"/>
</dbReference>
<proteinExistence type="inferred from homology"/>
<dbReference type="OMA" id="DGWVNIH"/>
<comment type="cofactor">
    <cofactor evidence="2">
        <name>pyridoxal 5'-phosphate</name>
        <dbReference type="ChEBI" id="CHEBI:597326"/>
    </cofactor>
</comment>
<feature type="domain" description="Tryptophan synthase beta chain-like PALP" evidence="12">
    <location>
        <begin position="10"/>
        <end position="321"/>
    </location>
</feature>
<evidence type="ECO:0000313" key="14">
    <source>
        <dbReference type="Proteomes" id="UP000694892"/>
    </source>
</evidence>
<evidence type="ECO:0000313" key="13">
    <source>
        <dbReference type="EMBL" id="OCT98153.1"/>
    </source>
</evidence>
<dbReference type="Gene3D" id="3.40.50.1100">
    <property type="match status" value="2"/>
</dbReference>
<evidence type="ECO:0000256" key="11">
    <source>
        <dbReference type="ARBA" id="ARBA00049406"/>
    </source>
</evidence>
<dbReference type="Pfam" id="PF00291">
    <property type="entry name" value="PALP"/>
    <property type="match status" value="1"/>
</dbReference>
<dbReference type="GO" id="GO:0009097">
    <property type="term" value="P:isoleucine biosynthetic process"/>
    <property type="evidence" value="ECO:0007669"/>
    <property type="project" value="TreeGrafter"/>
</dbReference>
<evidence type="ECO:0000259" key="12">
    <source>
        <dbReference type="Pfam" id="PF00291"/>
    </source>
</evidence>